<dbReference type="FunFam" id="1.10.472.80:FF:000026">
    <property type="entry name" value="Mitotic check point protein (Bub2)"/>
    <property type="match status" value="1"/>
</dbReference>
<feature type="domain" description="Rab-GAP TBC" evidence="2">
    <location>
        <begin position="144"/>
        <end position="377"/>
    </location>
</feature>
<name>A0A507R1T2_MONPU</name>
<evidence type="ECO:0000313" key="3">
    <source>
        <dbReference type="EMBL" id="TQB74256.1"/>
    </source>
</evidence>
<keyword evidence="4" id="KW-1185">Reference proteome</keyword>
<feature type="region of interest" description="Disordered" evidence="1">
    <location>
        <begin position="226"/>
        <end position="246"/>
    </location>
</feature>
<dbReference type="GO" id="GO:0044732">
    <property type="term" value="C:mitotic spindle pole body"/>
    <property type="evidence" value="ECO:0007669"/>
    <property type="project" value="TreeGrafter"/>
</dbReference>
<gene>
    <name evidence="3" type="ORF">MPDQ_004979</name>
</gene>
<dbReference type="SMART" id="SM00164">
    <property type="entry name" value="TBC"/>
    <property type="match status" value="1"/>
</dbReference>
<dbReference type="Pfam" id="PF00566">
    <property type="entry name" value="RabGAP-TBC"/>
    <property type="match status" value="1"/>
</dbReference>
<dbReference type="PANTHER" id="PTHR22957">
    <property type="entry name" value="TBC1 DOMAIN FAMILY MEMBER GTPASE-ACTIVATING PROTEIN"/>
    <property type="match status" value="1"/>
</dbReference>
<dbReference type="GO" id="GO:0031030">
    <property type="term" value="P:negative regulation of septation initiation signaling"/>
    <property type="evidence" value="ECO:0007669"/>
    <property type="project" value="TreeGrafter"/>
</dbReference>
<evidence type="ECO:0000313" key="4">
    <source>
        <dbReference type="Proteomes" id="UP000319663"/>
    </source>
</evidence>
<dbReference type="InterPro" id="IPR035969">
    <property type="entry name" value="Rab-GAP_TBC_sf"/>
</dbReference>
<protein>
    <recommendedName>
        <fullName evidence="2">Rab-GAP TBC domain-containing protein</fullName>
    </recommendedName>
</protein>
<dbReference type="PANTHER" id="PTHR22957:SF263">
    <property type="entry name" value="MITOTIC CHECK POINT PROTEIN BUB2"/>
    <property type="match status" value="1"/>
</dbReference>
<feature type="region of interest" description="Disordered" evidence="1">
    <location>
        <begin position="1"/>
        <end position="101"/>
    </location>
</feature>
<dbReference type="InterPro" id="IPR000195">
    <property type="entry name" value="Rab-GAP-TBC_dom"/>
</dbReference>
<organism evidence="3 4">
    <name type="scientific">Monascus purpureus</name>
    <name type="common">Red mold</name>
    <name type="synonym">Monascus anka</name>
    <dbReference type="NCBI Taxonomy" id="5098"/>
    <lineage>
        <taxon>Eukaryota</taxon>
        <taxon>Fungi</taxon>
        <taxon>Dikarya</taxon>
        <taxon>Ascomycota</taxon>
        <taxon>Pezizomycotina</taxon>
        <taxon>Eurotiomycetes</taxon>
        <taxon>Eurotiomycetidae</taxon>
        <taxon>Eurotiales</taxon>
        <taxon>Aspergillaceae</taxon>
        <taxon>Monascus</taxon>
    </lineage>
</organism>
<dbReference type="AlphaFoldDB" id="A0A507R1T2"/>
<dbReference type="PROSITE" id="PS50086">
    <property type="entry name" value="TBC_RABGAP"/>
    <property type="match status" value="1"/>
</dbReference>
<dbReference type="OrthoDB" id="10263206at2759"/>
<dbReference type="Gene3D" id="1.10.8.270">
    <property type="entry name" value="putative rabgap domain of human tbc1 domain family member 14 like domains"/>
    <property type="match status" value="1"/>
</dbReference>
<evidence type="ECO:0000256" key="1">
    <source>
        <dbReference type="SAM" id="MobiDB-lite"/>
    </source>
</evidence>
<dbReference type="Gene3D" id="1.10.472.80">
    <property type="entry name" value="Ypt/Rab-GAP domain of gyp1p, domain 3"/>
    <property type="match status" value="1"/>
</dbReference>
<dbReference type="SUPFAM" id="SSF47923">
    <property type="entry name" value="Ypt/Rab-GAP domain of gyp1p"/>
    <property type="match status" value="2"/>
</dbReference>
<reference evidence="3 4" key="1">
    <citation type="submission" date="2019-06" db="EMBL/GenBank/DDBJ databases">
        <title>Wine fermentation using esterase from Monascus purpureus.</title>
        <authorList>
            <person name="Geng C."/>
            <person name="Zhang Y."/>
        </authorList>
    </citation>
    <scope>NUCLEOTIDE SEQUENCE [LARGE SCALE GENOMIC DNA]</scope>
    <source>
        <strain evidence="3">HQ1</strain>
    </source>
</reference>
<evidence type="ECO:0000259" key="2">
    <source>
        <dbReference type="PROSITE" id="PS50086"/>
    </source>
</evidence>
<dbReference type="GO" id="GO:0005096">
    <property type="term" value="F:GTPase activator activity"/>
    <property type="evidence" value="ECO:0007669"/>
    <property type="project" value="TreeGrafter"/>
</dbReference>
<feature type="compositionally biased region" description="Low complexity" evidence="1">
    <location>
        <begin position="10"/>
        <end position="23"/>
    </location>
</feature>
<dbReference type="Proteomes" id="UP000319663">
    <property type="component" value="Unassembled WGS sequence"/>
</dbReference>
<comment type="caution">
    <text evidence="3">The sequence shown here is derived from an EMBL/GenBank/DDBJ whole genome shotgun (WGS) entry which is preliminary data.</text>
</comment>
<dbReference type="STRING" id="5098.A0A507R1T2"/>
<sequence length="441" mass="49133">MASNPPQPPSHLSSAAFAAPASPRTMRTIRKIQSLQTLSSSSSGLRSQAFNRPTARIPQGSGLESSRPGQIGSLRRARSSSATGLRDGAPAQKQSRSLRRSGFGARRSVLETLLRDGPPNGNLLEGLQELRYLVLSARVDADTDGMSPYRIYLWLALLDIPPLPTDEYLSLVHRGRSPAYQKICNDTFRTLATDNLFKRRVTEASLIRLLNAVAWKIHDTINPQLPSVDKSPRRRSKQTTINPPPKIVEEDEFDTAVVSTGNTQDKSELTEYVQGMNVMCAPFLYAARSEVEAFALFHHFVTHECPAYVRSTMDGVHRGVRLVDRCLEIIEPKLASYLFSKGMHAELYAFPSVLTFCACTPPLPQVLHLWDFLFAYGPHLNILCIVAQLIRMRDTLLNSPSPNKILRSFPLLDAKEIIALTVLIVRKIPDDLYVELVKHAK</sequence>
<dbReference type="EMBL" id="VIFY01000033">
    <property type="protein sequence ID" value="TQB74256.1"/>
    <property type="molecule type" value="Genomic_DNA"/>
</dbReference>
<feature type="compositionally biased region" description="Low complexity" evidence="1">
    <location>
        <begin position="33"/>
        <end position="48"/>
    </location>
</feature>
<proteinExistence type="predicted"/>
<accession>A0A507R1T2</accession>